<dbReference type="AlphaFoldDB" id="A0A9D1VRF8"/>
<dbReference type="PANTHER" id="PTHR10362">
    <property type="entry name" value="HISTIDINE AMMONIA-LYASE"/>
    <property type="match status" value="1"/>
</dbReference>
<dbReference type="InterPro" id="IPR008948">
    <property type="entry name" value="L-Aspartase-like"/>
</dbReference>
<evidence type="ECO:0000256" key="1">
    <source>
        <dbReference type="ARBA" id="ARBA00023239"/>
    </source>
</evidence>
<dbReference type="EMBL" id="DXFB01000126">
    <property type="protein sequence ID" value="HIX45496.1"/>
    <property type="molecule type" value="Genomic_DNA"/>
</dbReference>
<dbReference type="Gene3D" id="1.20.200.10">
    <property type="entry name" value="Fumarase/aspartase (Central domain)"/>
    <property type="match status" value="1"/>
</dbReference>
<reference evidence="2" key="1">
    <citation type="journal article" date="2021" name="PeerJ">
        <title>Extensive microbial diversity within the chicken gut microbiome revealed by metagenomics and culture.</title>
        <authorList>
            <person name="Gilroy R."/>
            <person name="Ravi A."/>
            <person name="Getino M."/>
            <person name="Pursley I."/>
            <person name="Horton D.L."/>
            <person name="Alikhan N.F."/>
            <person name="Baker D."/>
            <person name="Gharbi K."/>
            <person name="Hall N."/>
            <person name="Watson M."/>
            <person name="Adriaenssens E.M."/>
            <person name="Foster-Nyarko E."/>
            <person name="Jarju S."/>
            <person name="Secka A."/>
            <person name="Antonio M."/>
            <person name="Oren A."/>
            <person name="Chaudhuri R.R."/>
            <person name="La Ragione R."/>
            <person name="Hildebrand F."/>
            <person name="Pallen M.J."/>
        </authorList>
    </citation>
    <scope>NUCLEOTIDE SEQUENCE</scope>
    <source>
        <strain evidence="2">ChiHjej12B11-16260</strain>
    </source>
</reference>
<dbReference type="Pfam" id="PF00221">
    <property type="entry name" value="Lyase_aromatic"/>
    <property type="match status" value="1"/>
</dbReference>
<dbReference type="Gene3D" id="1.10.275.10">
    <property type="entry name" value="Fumarase/aspartase (N-terminal domain)"/>
    <property type="match status" value="1"/>
</dbReference>
<evidence type="ECO:0000313" key="3">
    <source>
        <dbReference type="Proteomes" id="UP000824246"/>
    </source>
</evidence>
<dbReference type="GO" id="GO:0016841">
    <property type="term" value="F:ammonia-lyase activity"/>
    <property type="evidence" value="ECO:0007669"/>
    <property type="project" value="UniProtKB-ARBA"/>
</dbReference>
<evidence type="ECO:0000313" key="2">
    <source>
        <dbReference type="EMBL" id="HIX45496.1"/>
    </source>
</evidence>
<comment type="caution">
    <text evidence="2">The sequence shown here is derived from an EMBL/GenBank/DDBJ whole genome shotgun (WGS) entry which is preliminary data.</text>
</comment>
<name>A0A9D1VRF8_9BACT</name>
<dbReference type="FunFam" id="1.10.275.10:FF:000005">
    <property type="entry name" value="Histidine ammonia-lyase"/>
    <property type="match status" value="1"/>
</dbReference>
<accession>A0A9D1VRF8</accession>
<dbReference type="CDD" id="cd00332">
    <property type="entry name" value="PAL-HAL"/>
    <property type="match status" value="1"/>
</dbReference>
<gene>
    <name evidence="2" type="ORF">H9982_04680</name>
</gene>
<protein>
    <submittedName>
        <fullName evidence="2">Aromatic amino acid ammonia-lyase</fullName>
    </submittedName>
</protein>
<sequence length="514" mass="57125">MKTDSNKKIELNELNDIIFHGAPVTITPQQQKAVDDSYDFLAAFSHDKVIYGINTGFGPMAQYRIDNDSLTALQYNIIRSHSTGAGEPLTAPYVKAAMVARLYTFLQGKSGVHRELTDLLVQFINNDIYPYIPEHGSVGASGDLVQLAHMALALIGEGDVFYHGEKRPTRQVLDELGLQPFKMHIREGLSVSNGTSVMTGIGIVNLIYAKKLLHWATVAAVMMNEIASSYDDFQSEELNATKRHRGQRAVAAAMRSISCGSHCLLNRQAELYNQRHEEKIFEHKVQPYYSLRCVPQVLGPVFDTLANCEQTLVDEVNSACDNPIVDAEHGTVYHGGNFHGDYISFEMDKLKIAITKLTMLCERQANYLFHDRINGILPPFVNMGTLGLNYGLQASQFLATSTTAECQTLSNPMYVHSIPNNNDNQDIVSMGTNSALIARRVVDNSFQVMSVLYMGMVQAVDCLGIADRLAPATRRVYDEVRSIFPAFKEDAALYPAVARVIDYLKEKDLKDLAI</sequence>
<reference evidence="2" key="2">
    <citation type="submission" date="2021-04" db="EMBL/GenBank/DDBJ databases">
        <authorList>
            <person name="Gilroy R."/>
        </authorList>
    </citation>
    <scope>NUCLEOTIDE SEQUENCE</scope>
    <source>
        <strain evidence="2">ChiHjej12B11-16260</strain>
    </source>
</reference>
<proteinExistence type="predicted"/>
<dbReference type="InterPro" id="IPR001106">
    <property type="entry name" value="Aromatic_Lyase"/>
</dbReference>
<dbReference type="Proteomes" id="UP000824246">
    <property type="component" value="Unassembled WGS sequence"/>
</dbReference>
<keyword evidence="1" id="KW-0456">Lyase</keyword>
<dbReference type="InterPro" id="IPR024083">
    <property type="entry name" value="Fumarase/histidase_N"/>
</dbReference>
<dbReference type="SUPFAM" id="SSF48557">
    <property type="entry name" value="L-aspartase-like"/>
    <property type="match status" value="1"/>
</dbReference>
<organism evidence="2 3">
    <name type="scientific">Candidatus Barnesiella excrementipullorum</name>
    <dbReference type="NCBI Taxonomy" id="2838479"/>
    <lineage>
        <taxon>Bacteria</taxon>
        <taxon>Pseudomonadati</taxon>
        <taxon>Bacteroidota</taxon>
        <taxon>Bacteroidia</taxon>
        <taxon>Bacteroidales</taxon>
        <taxon>Barnesiellaceae</taxon>
        <taxon>Barnesiella</taxon>
    </lineage>
</organism>